<organism evidence="6 7">
    <name type="scientific">Euzebya pacifica</name>
    <dbReference type="NCBI Taxonomy" id="1608957"/>
    <lineage>
        <taxon>Bacteria</taxon>
        <taxon>Bacillati</taxon>
        <taxon>Actinomycetota</taxon>
        <taxon>Nitriliruptoria</taxon>
        <taxon>Euzebyales</taxon>
    </lineage>
</organism>
<gene>
    <name evidence="6" type="ORF">DVS28_a3645</name>
</gene>
<evidence type="ECO:0000259" key="5">
    <source>
        <dbReference type="Pfam" id="PF01593"/>
    </source>
</evidence>
<evidence type="ECO:0000256" key="4">
    <source>
        <dbReference type="RuleBase" id="RU362075"/>
    </source>
</evidence>
<accession>A0A346Y1H1</accession>
<feature type="domain" description="Amine oxidase" evidence="5">
    <location>
        <begin position="16"/>
        <end position="489"/>
    </location>
</feature>
<dbReference type="KEGG" id="euz:DVS28_a3645"/>
<dbReference type="PANTHER" id="PTHR43734">
    <property type="entry name" value="PHYTOENE DESATURASE"/>
    <property type="match status" value="1"/>
</dbReference>
<dbReference type="AlphaFoldDB" id="A0A346Y1H1"/>
<protein>
    <submittedName>
        <fullName evidence="6">Phytoene dehydrogenase</fullName>
    </submittedName>
</protein>
<dbReference type="RefSeq" id="WP_216826127.1">
    <property type="nucleotide sequence ID" value="NZ_CP031165.1"/>
</dbReference>
<keyword evidence="2 4" id="KW-0125">Carotenoid biosynthesis</keyword>
<reference evidence="6 7" key="1">
    <citation type="submission" date="2018-09" db="EMBL/GenBank/DDBJ databases">
        <title>Complete genome sequence of Euzebya sp. DY32-46 isolated from seawater of Pacific Ocean.</title>
        <authorList>
            <person name="Xu L."/>
            <person name="Wu Y.-H."/>
            <person name="Xu X.-W."/>
        </authorList>
    </citation>
    <scope>NUCLEOTIDE SEQUENCE [LARGE SCALE GENOMIC DNA]</scope>
    <source>
        <strain evidence="6 7">DY32-46</strain>
    </source>
</reference>
<comment type="pathway">
    <text evidence="1 4">Carotenoid biosynthesis.</text>
</comment>
<dbReference type="Proteomes" id="UP000264006">
    <property type="component" value="Chromosome"/>
</dbReference>
<dbReference type="NCBIfam" id="TIGR02734">
    <property type="entry name" value="crtI_fam"/>
    <property type="match status" value="1"/>
</dbReference>
<dbReference type="InterPro" id="IPR014105">
    <property type="entry name" value="Carotenoid/retinoid_OxRdtase"/>
</dbReference>
<dbReference type="Gene3D" id="3.50.50.60">
    <property type="entry name" value="FAD/NAD(P)-binding domain"/>
    <property type="match status" value="2"/>
</dbReference>
<evidence type="ECO:0000313" key="7">
    <source>
        <dbReference type="Proteomes" id="UP000264006"/>
    </source>
</evidence>
<evidence type="ECO:0000256" key="2">
    <source>
        <dbReference type="ARBA" id="ARBA00022746"/>
    </source>
</evidence>
<dbReference type="GO" id="GO:0016491">
    <property type="term" value="F:oxidoreductase activity"/>
    <property type="evidence" value="ECO:0007669"/>
    <property type="project" value="UniProtKB-KW"/>
</dbReference>
<proteinExistence type="inferred from homology"/>
<name>A0A346Y1H1_9ACTN</name>
<dbReference type="EMBL" id="CP031165">
    <property type="protein sequence ID" value="AXV08318.1"/>
    <property type="molecule type" value="Genomic_DNA"/>
</dbReference>
<dbReference type="Pfam" id="PF01593">
    <property type="entry name" value="Amino_oxidase"/>
    <property type="match status" value="1"/>
</dbReference>
<dbReference type="PANTHER" id="PTHR43734:SF1">
    <property type="entry name" value="PHYTOENE DESATURASE"/>
    <property type="match status" value="1"/>
</dbReference>
<evidence type="ECO:0000256" key="1">
    <source>
        <dbReference type="ARBA" id="ARBA00004829"/>
    </source>
</evidence>
<dbReference type="InterPro" id="IPR002937">
    <property type="entry name" value="Amino_oxidase"/>
</dbReference>
<keyword evidence="3 4" id="KW-0560">Oxidoreductase</keyword>
<comment type="similarity">
    <text evidence="4">Belongs to the carotenoid/retinoid oxidoreductase family.</text>
</comment>
<dbReference type="SUPFAM" id="SSF51905">
    <property type="entry name" value="FAD/NAD(P)-binding domain"/>
    <property type="match status" value="1"/>
</dbReference>
<sequence>MLRTHPADVVVVGAGLGGLATAIRVAADGHHVTLLERDPIPGGRAGQILDRGFTFDTGPSVMTMPALVADLYALHGERMQDHLTMERLDPAYRATFHDGSVVRIRGSVAAMTEEVRQLAGPAEADNFVRFAGHLKKLYEAEYETFIDANFDSPLDLARPDKMVNLIRLGGFRKVANLVGSFLTDWRLQRLFTFQSMYAGMSPYEALGIYAVIAYMDAIAGVYGVKGGIHAIAEGLADLASRHGVDIRYGAEVAEVTGAGKRANGVRLVDGTVHHADVVVLNPDLPIAYRDLLPPRATPARVKRLTFSPSCTVVHLGLDRKLLDAAHHNIHFAEDYQASFDDILAGRLQRDPSWFLSVPTHADPDMAPDGGEVAFVLVPSPNLNGDPINWTHQGQREVAATIERLEQAKYGPVGDSVVTSHVVTPQDWADMGMAAGTPFAASHHFRQTGPFRPANVAPKVESVVFVGSSTTPGVGVPMVLVSGRLAAERVAQQLERQP</sequence>
<dbReference type="GO" id="GO:0016117">
    <property type="term" value="P:carotenoid biosynthetic process"/>
    <property type="evidence" value="ECO:0007669"/>
    <property type="project" value="UniProtKB-KW"/>
</dbReference>
<dbReference type="InterPro" id="IPR036188">
    <property type="entry name" value="FAD/NAD-bd_sf"/>
</dbReference>
<keyword evidence="7" id="KW-1185">Reference proteome</keyword>
<evidence type="ECO:0000256" key="3">
    <source>
        <dbReference type="ARBA" id="ARBA00023002"/>
    </source>
</evidence>
<evidence type="ECO:0000313" key="6">
    <source>
        <dbReference type="EMBL" id="AXV08318.1"/>
    </source>
</evidence>